<dbReference type="AlphaFoldDB" id="A0A6G4MIR6"/>
<dbReference type="RefSeq" id="WP_126514699.1">
    <property type="nucleotide sequence ID" value="NZ_CP031565.1"/>
</dbReference>
<organism evidence="1">
    <name type="scientific">Enterobacter hormaechei</name>
    <dbReference type="NCBI Taxonomy" id="158836"/>
    <lineage>
        <taxon>Bacteria</taxon>
        <taxon>Pseudomonadati</taxon>
        <taxon>Pseudomonadota</taxon>
        <taxon>Gammaproteobacteria</taxon>
        <taxon>Enterobacterales</taxon>
        <taxon>Enterobacteriaceae</taxon>
        <taxon>Enterobacter</taxon>
        <taxon>Enterobacter cloacae complex</taxon>
    </lineage>
</organism>
<comment type="caution">
    <text evidence="1">The sequence shown here is derived from an EMBL/GenBank/DDBJ whole genome shotgun (WGS) entry which is preliminary data.</text>
</comment>
<name>A0A6G4MIR6_9ENTR</name>
<evidence type="ECO:0000313" key="1">
    <source>
        <dbReference type="EMBL" id="NGF41080.1"/>
    </source>
</evidence>
<accession>A0A6G4MIR6</accession>
<sequence>MAKKQYTVVVSCSSGYRTYRVKAEDWKDADRIAEERHIELHPEEKNSEIGLAAVIKGWPEVW</sequence>
<gene>
    <name evidence="1" type="ORF">G5635_01455</name>
</gene>
<dbReference type="EMBL" id="JAAJRM010000001">
    <property type="protein sequence ID" value="NGF41080.1"/>
    <property type="molecule type" value="Genomic_DNA"/>
</dbReference>
<reference evidence="1" key="1">
    <citation type="submission" date="2020-02" db="EMBL/GenBank/DDBJ databases">
        <title>WGS of Carbapenem-Resistant Enterobacteriaceae.</title>
        <authorList>
            <person name="Tokajian S."/>
            <person name="El Chaar M."/>
            <person name="El Khoury M."/>
        </authorList>
    </citation>
    <scope>NUCLEOTIDE SEQUENCE</scope>
    <source>
        <strain evidence="1">EHM_71</strain>
    </source>
</reference>
<proteinExistence type="predicted"/>
<protein>
    <submittedName>
        <fullName evidence="1">Uncharacterized protein</fullName>
    </submittedName>
</protein>